<dbReference type="AlphaFoldDB" id="A0A1E4SE21"/>
<dbReference type="GeneID" id="30984499"/>
<dbReference type="PROSITE" id="PS50089">
    <property type="entry name" value="ZF_RING_2"/>
    <property type="match status" value="1"/>
</dbReference>
<dbReference type="SMART" id="SM00490">
    <property type="entry name" value="HELICc"/>
    <property type="match status" value="1"/>
</dbReference>
<dbReference type="InterPro" id="IPR014001">
    <property type="entry name" value="Helicase_ATP-bd"/>
</dbReference>
<dbReference type="Pfam" id="PF00176">
    <property type="entry name" value="SNF2-rel_dom"/>
    <property type="match status" value="1"/>
</dbReference>
<dbReference type="GO" id="GO:0005737">
    <property type="term" value="C:cytoplasm"/>
    <property type="evidence" value="ECO:0007669"/>
    <property type="project" value="TreeGrafter"/>
</dbReference>
<keyword evidence="2" id="KW-0479">Metal-binding</keyword>
<dbReference type="InterPro" id="IPR013083">
    <property type="entry name" value="Znf_RING/FYVE/PHD"/>
</dbReference>
<gene>
    <name evidence="14" type="ORF">CANTADRAFT_54768</name>
</gene>
<dbReference type="InterPro" id="IPR027370">
    <property type="entry name" value="Znf-RING_euk"/>
</dbReference>
<dbReference type="OrthoDB" id="423559at2759"/>
<dbReference type="SMART" id="SM00184">
    <property type="entry name" value="RING"/>
    <property type="match status" value="1"/>
</dbReference>
<dbReference type="InterPro" id="IPR050628">
    <property type="entry name" value="SNF2_RAD54_helicase_TF"/>
</dbReference>
<dbReference type="Proteomes" id="UP000094285">
    <property type="component" value="Unassembled WGS sequence"/>
</dbReference>
<dbReference type="SUPFAM" id="SSF57850">
    <property type="entry name" value="RING/U-box"/>
    <property type="match status" value="1"/>
</dbReference>
<reference evidence="15" key="1">
    <citation type="submission" date="2016-05" db="EMBL/GenBank/DDBJ databases">
        <title>Comparative genomics of biotechnologically important yeasts.</title>
        <authorList>
            <consortium name="DOE Joint Genome Institute"/>
            <person name="Riley R."/>
            <person name="Haridas S."/>
            <person name="Wolfe K.H."/>
            <person name="Lopes M.R."/>
            <person name="Hittinger C.T."/>
            <person name="Goker M."/>
            <person name="Salamov A."/>
            <person name="Wisecaver J."/>
            <person name="Long T.M."/>
            <person name="Aerts A.L."/>
            <person name="Barry K."/>
            <person name="Choi C."/>
            <person name="Clum A."/>
            <person name="Coughlan A.Y."/>
            <person name="Deshpande S."/>
            <person name="Douglass A.P."/>
            <person name="Hanson S.J."/>
            <person name="Klenk H.-P."/>
            <person name="Labutti K."/>
            <person name="Lapidus A."/>
            <person name="Lindquist E."/>
            <person name="Lipzen A."/>
            <person name="Meier-Kolthoff J.P."/>
            <person name="Ohm R.A."/>
            <person name="Otillar R.P."/>
            <person name="Pangilinan J."/>
            <person name="Peng Y."/>
            <person name="Rokas A."/>
            <person name="Rosa C.A."/>
            <person name="Scheuner C."/>
            <person name="Sibirny A.A."/>
            <person name="Slot J.C."/>
            <person name="Stielow J.B."/>
            <person name="Sun H."/>
            <person name="Kurtzman C.P."/>
            <person name="Blackwell M."/>
            <person name="Grigoriev I.V."/>
            <person name="Jeffries T.W."/>
        </authorList>
    </citation>
    <scope>NUCLEOTIDE SEQUENCE [LARGE SCALE GENOMIC DNA]</scope>
    <source>
        <strain evidence="15">NRRL Y-17324</strain>
    </source>
</reference>
<evidence type="ECO:0000256" key="2">
    <source>
        <dbReference type="ARBA" id="ARBA00022723"/>
    </source>
</evidence>
<keyword evidence="6" id="KW-0347">Helicase</keyword>
<dbReference type="InterPro" id="IPR017907">
    <property type="entry name" value="Znf_RING_CS"/>
</dbReference>
<feature type="region of interest" description="Disordered" evidence="10">
    <location>
        <begin position="1"/>
        <end position="26"/>
    </location>
</feature>
<dbReference type="EMBL" id="KV453914">
    <property type="protein sequence ID" value="ODV77728.1"/>
    <property type="molecule type" value="Genomic_DNA"/>
</dbReference>
<dbReference type="GO" id="GO:0000724">
    <property type="term" value="P:double-strand break repair via homologous recombination"/>
    <property type="evidence" value="ECO:0007669"/>
    <property type="project" value="TreeGrafter"/>
</dbReference>
<feature type="domain" description="Helicase ATP-binding" evidence="12">
    <location>
        <begin position="71"/>
        <end position="272"/>
    </location>
</feature>
<dbReference type="PROSITE" id="PS51194">
    <property type="entry name" value="HELICASE_CTER"/>
    <property type="match status" value="1"/>
</dbReference>
<keyword evidence="5" id="KW-0378">Hydrolase</keyword>
<dbReference type="InterPro" id="IPR000330">
    <property type="entry name" value="SNF2_N"/>
</dbReference>
<dbReference type="InterPro" id="IPR001650">
    <property type="entry name" value="Helicase_C-like"/>
</dbReference>
<protein>
    <submittedName>
        <fullName evidence="14">Uncharacterized protein</fullName>
    </submittedName>
</protein>
<feature type="compositionally biased region" description="Polar residues" evidence="10">
    <location>
        <begin position="1"/>
        <end position="19"/>
    </location>
</feature>
<comment type="similarity">
    <text evidence="1">Belongs to the SNF2/RAD54 helicase family.</text>
</comment>
<dbReference type="GO" id="GO:0005634">
    <property type="term" value="C:nucleus"/>
    <property type="evidence" value="ECO:0007669"/>
    <property type="project" value="TreeGrafter"/>
</dbReference>
<dbReference type="PROSITE" id="PS00518">
    <property type="entry name" value="ZF_RING_1"/>
    <property type="match status" value="1"/>
</dbReference>
<evidence type="ECO:0000259" key="12">
    <source>
        <dbReference type="PROSITE" id="PS51192"/>
    </source>
</evidence>
<evidence type="ECO:0000256" key="8">
    <source>
        <dbReference type="ARBA" id="ARBA00022840"/>
    </source>
</evidence>
<evidence type="ECO:0000313" key="15">
    <source>
        <dbReference type="Proteomes" id="UP000094285"/>
    </source>
</evidence>
<keyword evidence="8" id="KW-0067">ATP-binding</keyword>
<evidence type="ECO:0000256" key="4">
    <source>
        <dbReference type="ARBA" id="ARBA00022771"/>
    </source>
</evidence>
<sequence>MIHQQIPYQPTGYASNVYSGGQPDPDQTDLQDLLDNIRPDEELEEGVEQTPAELSINLMKHQRLGLTWLKRMEDLKSKGGILADDMGLGKTIQAIALILSNKPKDLDYKTTLIIAPVSLLRQWAAEIESKLKSNCALKIAIYHGGVKKSLAKFKDIESFDVLLTSYGTLSSEWKRHFKEAIASFKSEKKDSIATFMPRFEDGGKSYKSPFFCKESTFHRIILDEAQNIKNKSSLASKSVTYLKGEFRLCLSGTPIQNNVDELYPILRFLKIRPYDNEFKFRLDISVPLRSNSENYDDFEKGKSIKKLRALLKAILLRRVKDSLIDGKPILSLPEKHVISDYVDMNQTEKEYYTALESGIQKKAKKLLNSKTRHSATGILTLLLRLRQACCHWFLVEIGEIKSAQSKKSEDDLNNPKDWRKMYAQVVSLDAEIVERIKALDELSNKSQENEAEITLQNDEDMLTCPICYNVLTPSESITILPRCGHMICHSCIDIFFENHSTDDENGRFAKCVECQNNVHQGDLIDYEIFRKVHNEGYGYGAIGDFCKKYYAPSGIPRNNILIEELIAEEKGFNISAKIGKAMELIQDIFTKLPDEKIIIFSQFTVLFDVIKFAFDEKGIDFLRYDGSMSLDAKNTTIKRFYQENVKVLLLSLKAGNTGLTLTCASHVIIMDPFWNPFVEEQAMDRAYRIGQEREVFVHRILISGTVESRIMELQERKKELVQSALDEKGMKSVSRLGQQELGFLFGLNSLLT</sequence>
<feature type="domain" description="Helicase C-terminal" evidence="13">
    <location>
        <begin position="584"/>
        <end position="729"/>
    </location>
</feature>
<evidence type="ECO:0000256" key="3">
    <source>
        <dbReference type="ARBA" id="ARBA00022741"/>
    </source>
</evidence>
<dbReference type="CDD" id="cd18008">
    <property type="entry name" value="DEXDc_SHPRH-like"/>
    <property type="match status" value="1"/>
</dbReference>
<dbReference type="GO" id="GO:0008094">
    <property type="term" value="F:ATP-dependent activity, acting on DNA"/>
    <property type="evidence" value="ECO:0007669"/>
    <property type="project" value="TreeGrafter"/>
</dbReference>
<dbReference type="InterPro" id="IPR038718">
    <property type="entry name" value="SNF2-like_sf"/>
</dbReference>
<evidence type="ECO:0000256" key="10">
    <source>
        <dbReference type="SAM" id="MobiDB-lite"/>
    </source>
</evidence>
<dbReference type="PANTHER" id="PTHR45626">
    <property type="entry name" value="TRANSCRIPTION TERMINATION FACTOR 2-RELATED"/>
    <property type="match status" value="1"/>
</dbReference>
<dbReference type="STRING" id="984487.A0A1E4SE21"/>
<dbReference type="GO" id="GO:0008270">
    <property type="term" value="F:zinc ion binding"/>
    <property type="evidence" value="ECO:0007669"/>
    <property type="project" value="UniProtKB-KW"/>
</dbReference>
<keyword evidence="7" id="KW-0862">Zinc</keyword>
<dbReference type="InterPro" id="IPR001841">
    <property type="entry name" value="Znf_RING"/>
</dbReference>
<keyword evidence="15" id="KW-1185">Reference proteome</keyword>
<accession>A0A1E4SE21</accession>
<keyword evidence="3" id="KW-0547">Nucleotide-binding</keyword>
<organism evidence="14 15">
    <name type="scientific">Suhomyces tanzawaensis NRRL Y-17324</name>
    <dbReference type="NCBI Taxonomy" id="984487"/>
    <lineage>
        <taxon>Eukaryota</taxon>
        <taxon>Fungi</taxon>
        <taxon>Dikarya</taxon>
        <taxon>Ascomycota</taxon>
        <taxon>Saccharomycotina</taxon>
        <taxon>Pichiomycetes</taxon>
        <taxon>Debaryomycetaceae</taxon>
        <taxon>Suhomyces</taxon>
    </lineage>
</organism>
<dbReference type="RefSeq" id="XP_020062850.1">
    <property type="nucleotide sequence ID" value="XM_020210363.1"/>
</dbReference>
<dbReference type="CDD" id="cd18793">
    <property type="entry name" value="SF2_C_SNF"/>
    <property type="match status" value="1"/>
</dbReference>
<evidence type="ECO:0000313" key="14">
    <source>
        <dbReference type="EMBL" id="ODV77728.1"/>
    </source>
</evidence>
<evidence type="ECO:0000259" key="11">
    <source>
        <dbReference type="PROSITE" id="PS50089"/>
    </source>
</evidence>
<dbReference type="InterPro" id="IPR027417">
    <property type="entry name" value="P-loop_NTPase"/>
</dbReference>
<dbReference type="SMART" id="SM00487">
    <property type="entry name" value="DEXDc"/>
    <property type="match status" value="1"/>
</dbReference>
<evidence type="ECO:0000256" key="1">
    <source>
        <dbReference type="ARBA" id="ARBA00007025"/>
    </source>
</evidence>
<dbReference type="PROSITE" id="PS51192">
    <property type="entry name" value="HELICASE_ATP_BIND_1"/>
    <property type="match status" value="1"/>
</dbReference>
<evidence type="ECO:0000256" key="5">
    <source>
        <dbReference type="ARBA" id="ARBA00022801"/>
    </source>
</evidence>
<dbReference type="GO" id="GO:0004386">
    <property type="term" value="F:helicase activity"/>
    <property type="evidence" value="ECO:0007669"/>
    <property type="project" value="UniProtKB-KW"/>
</dbReference>
<dbReference type="Pfam" id="PF13445">
    <property type="entry name" value="zf-RING_UBOX"/>
    <property type="match status" value="1"/>
</dbReference>
<evidence type="ECO:0000256" key="9">
    <source>
        <dbReference type="PROSITE-ProRule" id="PRU00175"/>
    </source>
</evidence>
<dbReference type="Pfam" id="PF00271">
    <property type="entry name" value="Helicase_C"/>
    <property type="match status" value="1"/>
</dbReference>
<dbReference type="Gene3D" id="3.40.50.10810">
    <property type="entry name" value="Tandem AAA-ATPase domain"/>
    <property type="match status" value="1"/>
</dbReference>
<proteinExistence type="inferred from homology"/>
<dbReference type="Gene3D" id="3.30.40.10">
    <property type="entry name" value="Zinc/RING finger domain, C3HC4 (zinc finger)"/>
    <property type="match status" value="1"/>
</dbReference>
<dbReference type="Gene3D" id="3.40.50.300">
    <property type="entry name" value="P-loop containing nucleotide triphosphate hydrolases"/>
    <property type="match status" value="2"/>
</dbReference>
<name>A0A1E4SE21_9ASCO</name>
<dbReference type="InterPro" id="IPR049730">
    <property type="entry name" value="SNF2/RAD54-like_C"/>
</dbReference>
<dbReference type="PANTHER" id="PTHR45626:SF16">
    <property type="entry name" value="ATP-DEPENDENT HELICASE ULS1"/>
    <property type="match status" value="1"/>
</dbReference>
<dbReference type="GO" id="GO:0016787">
    <property type="term" value="F:hydrolase activity"/>
    <property type="evidence" value="ECO:0007669"/>
    <property type="project" value="UniProtKB-KW"/>
</dbReference>
<evidence type="ECO:0000256" key="7">
    <source>
        <dbReference type="ARBA" id="ARBA00022833"/>
    </source>
</evidence>
<dbReference type="SUPFAM" id="SSF52540">
    <property type="entry name" value="P-loop containing nucleoside triphosphate hydrolases"/>
    <property type="match status" value="2"/>
</dbReference>
<evidence type="ECO:0000259" key="13">
    <source>
        <dbReference type="PROSITE" id="PS51194"/>
    </source>
</evidence>
<feature type="domain" description="RING-type" evidence="11">
    <location>
        <begin position="464"/>
        <end position="515"/>
    </location>
</feature>
<evidence type="ECO:0000256" key="6">
    <source>
        <dbReference type="ARBA" id="ARBA00022806"/>
    </source>
</evidence>
<keyword evidence="4 9" id="KW-0863">Zinc-finger</keyword>
<dbReference type="GO" id="GO:0005524">
    <property type="term" value="F:ATP binding"/>
    <property type="evidence" value="ECO:0007669"/>
    <property type="project" value="UniProtKB-KW"/>
</dbReference>